<evidence type="ECO:0000313" key="11">
    <source>
        <dbReference type="RefSeq" id="XP_060672596.1"/>
    </source>
</evidence>
<dbReference type="Pfam" id="PF03083">
    <property type="entry name" value="MtN3_slv"/>
    <property type="match status" value="2"/>
</dbReference>
<protein>
    <recommendedName>
        <fullName evidence="9">Bidirectional sugar transporter SWEET</fullName>
    </recommendedName>
</protein>
<evidence type="ECO:0000256" key="1">
    <source>
        <dbReference type="ARBA" id="ARBA00004127"/>
    </source>
</evidence>
<accession>A0ABM4A790</accession>
<evidence type="ECO:0000256" key="2">
    <source>
        <dbReference type="ARBA" id="ARBA00007809"/>
    </source>
</evidence>
<keyword evidence="8 9" id="KW-0472">Membrane</keyword>
<reference evidence="11" key="1">
    <citation type="submission" date="2025-08" db="UniProtKB">
        <authorList>
            <consortium name="RefSeq"/>
        </authorList>
    </citation>
    <scope>IDENTIFICATION</scope>
    <source>
        <tissue evidence="11">Seedling</tissue>
    </source>
</reference>
<proteinExistence type="inferred from homology"/>
<keyword evidence="10" id="KW-1185">Reference proteome</keyword>
<evidence type="ECO:0000256" key="8">
    <source>
        <dbReference type="ARBA" id="ARBA00023136"/>
    </source>
</evidence>
<sequence length="244" mass="27414">MVNTETAWNIVGIIGNVISLGLFISPVPTFYNTRLKDHTKKDVEEFQPYPYIAAVLNCLFWMLYGMPFVHPNSLLVLTVNPPGLLLEFICISIFFVYAPNNGRKKIVVGLGIVFIFYANVVALTLLTLHEAKIRSFMVGMLCDIFNTMMYISPLTIMTKVINTKSVKYMPFYLSLANFLNGAIWTSYALIKFDIYVLVSNGLGAMSGAIQLILYACYYKTTTKNNKNDIENNAVQLSTTHTPKA</sequence>
<keyword evidence="3 9" id="KW-0813">Transport</keyword>
<dbReference type="RefSeq" id="XP_060672596.1">
    <property type="nucleotide sequence ID" value="XM_060816613.1"/>
</dbReference>
<feature type="transmembrane region" description="Helical" evidence="9">
    <location>
        <begin position="6"/>
        <end position="27"/>
    </location>
</feature>
<comment type="similarity">
    <text evidence="2 9">Belongs to the SWEET sugar transporter family.</text>
</comment>
<evidence type="ECO:0000256" key="5">
    <source>
        <dbReference type="ARBA" id="ARBA00022692"/>
    </source>
</evidence>
<dbReference type="PANTHER" id="PTHR10791">
    <property type="entry name" value="RAG1-ACTIVATING PROTEIN 1"/>
    <property type="match status" value="1"/>
</dbReference>
<keyword evidence="7 9" id="KW-1133">Transmembrane helix</keyword>
<evidence type="ECO:0000313" key="10">
    <source>
        <dbReference type="Proteomes" id="UP001652623"/>
    </source>
</evidence>
<gene>
    <name evidence="11" type="primary">LOC125421853</name>
</gene>
<dbReference type="InterPro" id="IPR047664">
    <property type="entry name" value="SWEET"/>
</dbReference>
<dbReference type="InterPro" id="IPR004316">
    <property type="entry name" value="SWEET_rpt"/>
</dbReference>
<evidence type="ECO:0000256" key="4">
    <source>
        <dbReference type="ARBA" id="ARBA00022597"/>
    </source>
</evidence>
<evidence type="ECO:0000256" key="9">
    <source>
        <dbReference type="RuleBase" id="RU910715"/>
    </source>
</evidence>
<keyword evidence="4 9" id="KW-0762">Sugar transport</keyword>
<feature type="transmembrane region" description="Helical" evidence="9">
    <location>
        <begin position="106"/>
        <end position="127"/>
    </location>
</feature>
<organism evidence="10 11">
    <name type="scientific">Ziziphus jujuba</name>
    <name type="common">Chinese jujube</name>
    <name type="synonym">Ziziphus sativa</name>
    <dbReference type="NCBI Taxonomy" id="326968"/>
    <lineage>
        <taxon>Eukaryota</taxon>
        <taxon>Viridiplantae</taxon>
        <taxon>Streptophyta</taxon>
        <taxon>Embryophyta</taxon>
        <taxon>Tracheophyta</taxon>
        <taxon>Spermatophyta</taxon>
        <taxon>Magnoliopsida</taxon>
        <taxon>eudicotyledons</taxon>
        <taxon>Gunneridae</taxon>
        <taxon>Pentapetalae</taxon>
        <taxon>rosids</taxon>
        <taxon>fabids</taxon>
        <taxon>Rosales</taxon>
        <taxon>Rhamnaceae</taxon>
        <taxon>Paliureae</taxon>
        <taxon>Ziziphus</taxon>
    </lineage>
</organism>
<dbReference type="Proteomes" id="UP001652623">
    <property type="component" value="Chromosome 4"/>
</dbReference>
<feature type="transmembrane region" description="Helical" evidence="9">
    <location>
        <begin position="171"/>
        <end position="190"/>
    </location>
</feature>
<keyword evidence="6" id="KW-0677">Repeat</keyword>
<feature type="transmembrane region" description="Helical" evidence="9">
    <location>
        <begin position="81"/>
        <end position="99"/>
    </location>
</feature>
<comment type="subcellular location">
    <subcellularLocation>
        <location evidence="9">Cell membrane</location>
        <topology evidence="9">Multi-pass membrane protein</topology>
    </subcellularLocation>
    <subcellularLocation>
        <location evidence="1">Endomembrane system</location>
        <topology evidence="1">Multi-pass membrane protein</topology>
    </subcellularLocation>
</comment>
<feature type="transmembrane region" description="Helical" evidence="9">
    <location>
        <begin position="196"/>
        <end position="217"/>
    </location>
</feature>
<keyword evidence="5 9" id="KW-0812">Transmembrane</keyword>
<evidence type="ECO:0000256" key="7">
    <source>
        <dbReference type="ARBA" id="ARBA00022989"/>
    </source>
</evidence>
<feature type="transmembrane region" description="Helical" evidence="9">
    <location>
        <begin position="133"/>
        <end position="151"/>
    </location>
</feature>
<dbReference type="GeneID" id="125421853"/>
<comment type="function">
    <text evidence="9">Mediates both low-affinity uptake and efflux of sugar across the membrane.</text>
</comment>
<feature type="transmembrane region" description="Helical" evidence="9">
    <location>
        <begin position="48"/>
        <end position="69"/>
    </location>
</feature>
<dbReference type="Gene3D" id="1.20.1280.290">
    <property type="match status" value="2"/>
</dbReference>
<evidence type="ECO:0000256" key="3">
    <source>
        <dbReference type="ARBA" id="ARBA00022448"/>
    </source>
</evidence>
<evidence type="ECO:0000256" key="6">
    <source>
        <dbReference type="ARBA" id="ARBA00022737"/>
    </source>
</evidence>
<dbReference type="PANTHER" id="PTHR10791:SF236">
    <property type="entry name" value="BIDIRECTIONAL SUGAR TRANSPORTER SWEET8"/>
    <property type="match status" value="1"/>
</dbReference>
<name>A0ABM4A790_ZIZJJ</name>